<evidence type="ECO:0000256" key="2">
    <source>
        <dbReference type="ARBA" id="ARBA00022598"/>
    </source>
</evidence>
<gene>
    <name evidence="4" type="ORF">F3J38_12075</name>
</gene>
<dbReference type="PANTHER" id="PTHR43201">
    <property type="entry name" value="ACYL-COA SYNTHETASE"/>
    <property type="match status" value="1"/>
</dbReference>
<evidence type="ECO:0000313" key="5">
    <source>
        <dbReference type="Proteomes" id="UP000780690"/>
    </source>
</evidence>
<dbReference type="PROSITE" id="PS00455">
    <property type="entry name" value="AMP_BINDING"/>
    <property type="match status" value="1"/>
</dbReference>
<dbReference type="Gene3D" id="3.40.50.12780">
    <property type="entry name" value="N-terminal domain of ligase-like"/>
    <property type="match status" value="1"/>
</dbReference>
<dbReference type="InterPro" id="IPR000873">
    <property type="entry name" value="AMP-dep_synth/lig_dom"/>
</dbReference>
<keyword evidence="5" id="KW-1185">Reference proteome</keyword>
<evidence type="ECO:0000259" key="3">
    <source>
        <dbReference type="Pfam" id="PF00501"/>
    </source>
</evidence>
<dbReference type="Proteomes" id="UP000780690">
    <property type="component" value="Unassembled WGS sequence"/>
</dbReference>
<feature type="domain" description="AMP-dependent synthetase/ligase" evidence="3">
    <location>
        <begin position="6"/>
        <end position="338"/>
    </location>
</feature>
<dbReference type="PANTHER" id="PTHR43201:SF5">
    <property type="entry name" value="MEDIUM-CHAIN ACYL-COA LIGASE ACSF2, MITOCHONDRIAL"/>
    <property type="match status" value="1"/>
</dbReference>
<evidence type="ECO:0000313" key="4">
    <source>
        <dbReference type="EMBL" id="NIF00790.1"/>
    </source>
</evidence>
<organism evidence="4 5">
    <name type="scientific">Candidatus Pantoea formicae</name>
    <dbReference type="NCBI Taxonomy" id="2608355"/>
    <lineage>
        <taxon>Bacteria</taxon>
        <taxon>Pseudomonadati</taxon>
        <taxon>Pseudomonadota</taxon>
        <taxon>Gammaproteobacteria</taxon>
        <taxon>Enterobacterales</taxon>
        <taxon>Erwiniaceae</taxon>
        <taxon>Pantoea</taxon>
    </lineage>
</organism>
<comment type="similarity">
    <text evidence="1">Belongs to the ATP-dependent AMP-binding enzyme family.</text>
</comment>
<dbReference type="InterPro" id="IPR042099">
    <property type="entry name" value="ANL_N_sf"/>
</dbReference>
<keyword evidence="2" id="KW-0436">Ligase</keyword>
<dbReference type="InterPro" id="IPR020845">
    <property type="entry name" value="AMP-binding_CS"/>
</dbReference>
<accession>A0ABX0QYS7</accession>
<dbReference type="SUPFAM" id="SSF56801">
    <property type="entry name" value="Acetyl-CoA synthetase-like"/>
    <property type="match status" value="1"/>
</dbReference>
<dbReference type="Pfam" id="PF00501">
    <property type="entry name" value="AMP-binding"/>
    <property type="match status" value="1"/>
</dbReference>
<protein>
    <submittedName>
        <fullName evidence="4">AMP-binding protein</fullName>
    </submittedName>
</protein>
<reference evidence="4 5" key="1">
    <citation type="journal article" date="2019" name="bioRxiv">
        <title>Bacteria contribute to plant secondary compound degradation in a generalist herbivore system.</title>
        <authorList>
            <person name="Francoeur C.B."/>
            <person name="Khadempour L."/>
            <person name="Moreira-Soto R.D."/>
            <person name="Gotting K."/>
            <person name="Book A.J."/>
            <person name="Pinto-Tomas A.A."/>
            <person name="Keefover-Ring K."/>
            <person name="Currie C.R."/>
        </authorList>
    </citation>
    <scope>NUCLEOTIDE SEQUENCE [LARGE SCALE GENOMIC DNA]</scope>
    <source>
        <strain evidence="4 5">Acro-805</strain>
    </source>
</reference>
<evidence type="ECO:0000256" key="1">
    <source>
        <dbReference type="ARBA" id="ARBA00006432"/>
    </source>
</evidence>
<name>A0ABX0QYS7_9GAMM</name>
<proteinExistence type="inferred from homology"/>
<dbReference type="RefSeq" id="WP_167138626.1">
    <property type="nucleotide sequence ID" value="NZ_VWXD01000003.1"/>
</dbReference>
<sequence length="467" mass="51984">MAFWHIENHPSLRLAVITDSGAGITYGDLLEYVQQIEQRISRGDLIFILCSNNLATLAGYLACLRSGAVALMLDVNIESSRYLELIQIYQPAYIWCPESYSKESSVFTLVDYSLCATDAIPFSVHSDLALLVTTSGSTGSPKLVRLSHTNLQSNACSISEYLHLSSSERPFVHLPLNYVFGLSVVNSHLLKGATLILTQYSLMQREFWHQLAEHKATSLSGVPYTFEMLMRLRFNQNNYPSLMTLTQAGGKLVPHLHQHFAAYAQQQKMSFIVMYGAAEATARMAWLPAEYTSDKQGAIGIAIPSGELSLVDENGVSVTQPGVRGELIYRGPNVMLGYATQGSDLSKGDELKGVFQTGDIAFRDEEGFFTLVGRKKRFLKIFGNRLGLDELETLLREHLPDYEIACSGEDDKLSIFIIDESIAERIKQYVVRLTKFHPSAIVIRLIAVMPRTASGKIQYEKLSDVTN</sequence>
<dbReference type="EMBL" id="VWXD01000003">
    <property type="protein sequence ID" value="NIF00790.1"/>
    <property type="molecule type" value="Genomic_DNA"/>
</dbReference>
<comment type="caution">
    <text evidence="4">The sequence shown here is derived from an EMBL/GenBank/DDBJ whole genome shotgun (WGS) entry which is preliminary data.</text>
</comment>